<dbReference type="InterPro" id="IPR005358">
    <property type="entry name" value="Puta_zinc/iron-chelating_dom"/>
</dbReference>
<gene>
    <name evidence="1" type="ORF">K8N75_01565</name>
</gene>
<dbReference type="RefSeq" id="WP_223790416.1">
    <property type="nucleotide sequence ID" value="NZ_JAIOUQ010000003.1"/>
</dbReference>
<name>A0A8T5UU56_9EURY</name>
<keyword evidence="2" id="KW-1185">Reference proteome</keyword>
<accession>A0A8T5UU56</accession>
<sequence>MLLEELHKREYIDSVFNQYEELVKKQPDMESELFIFERMVYKRVKKILKKSGQLKDVEKKDIKEIIHFSSIAFTEGSLVAALRLDYCQRCGWCCENCSPIYITEKEYEGYKSSDKVITADIKPYKEGYRFTEDRPCEHFIRKTKKCDIYDQRPAVCRAFPILIKNENEYVFTPNHFCKYAIEFVVQKAITEITTCLKIKDDPDFLKNLEKMMENQIPQKEDNLEDRVKKWNEIADKLDSKYE</sequence>
<reference evidence="2" key="1">
    <citation type="journal article" date="2022" name="Microbiol. Resour. Announc.">
        <title>Draft Genome Sequence of a Methanogenic Archaeon from West Spitsbergen Permafrost.</title>
        <authorList>
            <person name="Trubitsyn V."/>
            <person name="Rivkina E."/>
            <person name="Shcherbakova V."/>
        </authorList>
    </citation>
    <scope>NUCLEOTIDE SEQUENCE [LARGE SCALE GENOMIC DNA]</scope>
    <source>
        <strain evidence="2">VT</strain>
    </source>
</reference>
<organism evidence="1 2">
    <name type="scientific">Methanobacterium spitsbergense</name>
    <dbReference type="NCBI Taxonomy" id="2874285"/>
    <lineage>
        <taxon>Archaea</taxon>
        <taxon>Methanobacteriati</taxon>
        <taxon>Methanobacteriota</taxon>
        <taxon>Methanomada group</taxon>
        <taxon>Methanobacteria</taxon>
        <taxon>Methanobacteriales</taxon>
        <taxon>Methanobacteriaceae</taxon>
        <taxon>Methanobacterium</taxon>
    </lineage>
</organism>
<dbReference type="AlphaFoldDB" id="A0A8T5UU56"/>
<dbReference type="Pfam" id="PF03692">
    <property type="entry name" value="CxxCxxCC"/>
    <property type="match status" value="1"/>
</dbReference>
<evidence type="ECO:0000313" key="2">
    <source>
        <dbReference type="Proteomes" id="UP000825933"/>
    </source>
</evidence>
<proteinExistence type="predicted"/>
<evidence type="ECO:0000313" key="1">
    <source>
        <dbReference type="EMBL" id="MBZ2164740.1"/>
    </source>
</evidence>
<protein>
    <submittedName>
        <fullName evidence="1">YkgJ family cysteine cluster protein</fullName>
    </submittedName>
</protein>
<dbReference type="Proteomes" id="UP000825933">
    <property type="component" value="Unassembled WGS sequence"/>
</dbReference>
<comment type="caution">
    <text evidence="1">The sequence shown here is derived from an EMBL/GenBank/DDBJ whole genome shotgun (WGS) entry which is preliminary data.</text>
</comment>
<dbReference type="EMBL" id="JAIOUQ010000003">
    <property type="protein sequence ID" value="MBZ2164740.1"/>
    <property type="molecule type" value="Genomic_DNA"/>
</dbReference>